<dbReference type="SUPFAM" id="SSF53649">
    <property type="entry name" value="Alkaline phosphatase-like"/>
    <property type="match status" value="1"/>
</dbReference>
<sequence>MRSSKVFLSTLVILAAALPSVAATAERPNVLVILCDDLGYGDLACYGNETIRTPNLDRLAAQGLRLTDCYSASPLCSPARAGIMTGRTPSRSGIYSWIAPKNPMYLKKDETTVATLLRDAGYDTCHVGKWHLNGYFNDARHTQPGDHGFSYWFATQNNASPTHHNPVNFVRNSEPVGKLEGYSCELVASEGVRWLKERTDQEKP</sequence>
<dbReference type="InterPro" id="IPR050738">
    <property type="entry name" value="Sulfatase"/>
</dbReference>
<reference evidence="7 8" key="1">
    <citation type="submission" date="2024-02" db="EMBL/GenBank/DDBJ databases">
        <authorList>
            <person name="Chen Y."/>
            <person name="Shah S."/>
            <person name="Dougan E. K."/>
            <person name="Thang M."/>
            <person name="Chan C."/>
        </authorList>
    </citation>
    <scope>NUCLEOTIDE SEQUENCE [LARGE SCALE GENOMIC DNA]</scope>
</reference>
<dbReference type="InterPro" id="IPR000917">
    <property type="entry name" value="Sulfatase_N"/>
</dbReference>
<feature type="signal peptide" evidence="5">
    <location>
        <begin position="1"/>
        <end position="23"/>
    </location>
</feature>
<evidence type="ECO:0000256" key="2">
    <source>
        <dbReference type="ARBA" id="ARBA00022723"/>
    </source>
</evidence>
<dbReference type="PANTHER" id="PTHR42693">
    <property type="entry name" value="ARYLSULFATASE FAMILY MEMBER"/>
    <property type="match status" value="1"/>
</dbReference>
<feature type="domain" description="Sulfatase N-terminal" evidence="6">
    <location>
        <begin position="28"/>
        <end position="201"/>
    </location>
</feature>
<keyword evidence="4" id="KW-0106">Calcium</keyword>
<dbReference type="PANTHER" id="PTHR42693:SF53">
    <property type="entry name" value="ENDO-4-O-SULFATASE"/>
    <property type="match status" value="1"/>
</dbReference>
<dbReference type="PROSITE" id="PS00523">
    <property type="entry name" value="SULFATASE_1"/>
    <property type="match status" value="1"/>
</dbReference>
<name>A0ABP0P9E1_9DINO</name>
<evidence type="ECO:0000313" key="7">
    <source>
        <dbReference type="EMBL" id="CAK9072097.1"/>
    </source>
</evidence>
<dbReference type="Proteomes" id="UP001642464">
    <property type="component" value="Unassembled WGS sequence"/>
</dbReference>
<keyword evidence="2" id="KW-0479">Metal-binding</keyword>
<keyword evidence="8" id="KW-1185">Reference proteome</keyword>
<dbReference type="Gene3D" id="3.40.720.10">
    <property type="entry name" value="Alkaline Phosphatase, subunit A"/>
    <property type="match status" value="1"/>
</dbReference>
<organism evidence="7 8">
    <name type="scientific">Durusdinium trenchii</name>
    <dbReference type="NCBI Taxonomy" id="1381693"/>
    <lineage>
        <taxon>Eukaryota</taxon>
        <taxon>Sar</taxon>
        <taxon>Alveolata</taxon>
        <taxon>Dinophyceae</taxon>
        <taxon>Suessiales</taxon>
        <taxon>Symbiodiniaceae</taxon>
        <taxon>Durusdinium</taxon>
    </lineage>
</organism>
<evidence type="ECO:0000256" key="1">
    <source>
        <dbReference type="ARBA" id="ARBA00008779"/>
    </source>
</evidence>
<keyword evidence="3" id="KW-0378">Hydrolase</keyword>
<dbReference type="InterPro" id="IPR024607">
    <property type="entry name" value="Sulfatase_CS"/>
</dbReference>
<protein>
    <submittedName>
        <fullName evidence="7">Steryl-sulfatase (Arylsulfatase C) (ASC) (Estrone sulfatase) (Steroid sulfatase) (Steryl-sulfate sulfohydrolase)</fullName>
    </submittedName>
</protein>
<evidence type="ECO:0000259" key="6">
    <source>
        <dbReference type="Pfam" id="PF00884"/>
    </source>
</evidence>
<evidence type="ECO:0000256" key="5">
    <source>
        <dbReference type="SAM" id="SignalP"/>
    </source>
</evidence>
<evidence type="ECO:0000256" key="4">
    <source>
        <dbReference type="ARBA" id="ARBA00022837"/>
    </source>
</evidence>
<dbReference type="Pfam" id="PF00884">
    <property type="entry name" value="Sulfatase"/>
    <property type="match status" value="1"/>
</dbReference>
<comment type="similarity">
    <text evidence="1">Belongs to the sulfatase family.</text>
</comment>
<accession>A0ABP0P9E1</accession>
<evidence type="ECO:0000313" key="8">
    <source>
        <dbReference type="Proteomes" id="UP001642464"/>
    </source>
</evidence>
<gene>
    <name evidence="7" type="ORF">SCF082_LOCUS35530</name>
</gene>
<dbReference type="InterPro" id="IPR017850">
    <property type="entry name" value="Alkaline_phosphatase_core_sf"/>
</dbReference>
<feature type="chain" id="PRO_5045744681" evidence="5">
    <location>
        <begin position="24"/>
        <end position="204"/>
    </location>
</feature>
<feature type="non-terminal residue" evidence="7">
    <location>
        <position position="204"/>
    </location>
</feature>
<dbReference type="EMBL" id="CAXAMM010033962">
    <property type="protein sequence ID" value="CAK9072097.1"/>
    <property type="molecule type" value="Genomic_DNA"/>
</dbReference>
<evidence type="ECO:0000256" key="3">
    <source>
        <dbReference type="ARBA" id="ARBA00022801"/>
    </source>
</evidence>
<keyword evidence="5" id="KW-0732">Signal</keyword>
<dbReference type="PROSITE" id="PS00149">
    <property type="entry name" value="SULFATASE_2"/>
    <property type="match status" value="1"/>
</dbReference>
<proteinExistence type="inferred from homology"/>
<comment type="caution">
    <text evidence="7">The sequence shown here is derived from an EMBL/GenBank/DDBJ whole genome shotgun (WGS) entry which is preliminary data.</text>
</comment>